<sequence>MLEGIRVIDFSQYLPGPHATLRLVDMGAEVIKVESPQGDPSRASAGINGNGFVFLTQNRNKKSVVLNLKDPIDRKNALNLISEADVVLESFRPGVTDRLGIGYEQAIQVKKDIIYCSLSGYGQTGSMSHLGGHDINYMSISGLLAQLKDEKGRPVQPSTTIADFVGGISASEAILGALVKKLRTGEGSYIDLSIIDSLFALMSNHIVIEHATGEQHGVSKLNNKYVCYFLYETKDSRFVSLGALEAKFWRNFCTALNKEHWISEHFSLAQPSNPVFNEMKEVFANRTLAEWTQFSHQVDCCLAPVLETGELYNHPFSQERGLIVEKEGIRYTATKYPAIEDYYTAPPKFGQHSDQVKEQYERKV</sequence>
<evidence type="ECO:0000313" key="2">
    <source>
        <dbReference type="Proteomes" id="UP000266016"/>
    </source>
</evidence>
<dbReference type="SUPFAM" id="SSF89796">
    <property type="entry name" value="CoA-transferase family III (CaiB/BaiF)"/>
    <property type="match status" value="1"/>
</dbReference>
<dbReference type="PANTHER" id="PTHR48228">
    <property type="entry name" value="SUCCINYL-COA--D-CITRAMALATE COA-TRANSFERASE"/>
    <property type="match status" value="1"/>
</dbReference>
<dbReference type="RefSeq" id="WP_119115815.1">
    <property type="nucleotide sequence ID" value="NZ_QWVS01000005.1"/>
</dbReference>
<dbReference type="EMBL" id="QWVS01000005">
    <property type="protein sequence ID" value="RID88473.1"/>
    <property type="molecule type" value="Genomic_DNA"/>
</dbReference>
<gene>
    <name evidence="1" type="ORF">D1953_03660</name>
</gene>
<dbReference type="InterPro" id="IPR003673">
    <property type="entry name" value="CoA-Trfase_fam_III"/>
</dbReference>
<comment type="caution">
    <text evidence="1">The sequence shown here is derived from an EMBL/GenBank/DDBJ whole genome shotgun (WGS) entry which is preliminary data.</text>
</comment>
<dbReference type="Gene3D" id="3.40.50.10540">
    <property type="entry name" value="Crotonobetainyl-coa:carnitine coa-transferase, domain 1"/>
    <property type="match status" value="1"/>
</dbReference>
<proteinExistence type="predicted"/>
<dbReference type="Pfam" id="PF02515">
    <property type="entry name" value="CoA_transf_3"/>
    <property type="match status" value="1"/>
</dbReference>
<dbReference type="Proteomes" id="UP000266016">
    <property type="component" value="Unassembled WGS sequence"/>
</dbReference>
<dbReference type="GO" id="GO:0016740">
    <property type="term" value="F:transferase activity"/>
    <property type="evidence" value="ECO:0007669"/>
    <property type="project" value="UniProtKB-KW"/>
</dbReference>
<dbReference type="InterPro" id="IPR050509">
    <property type="entry name" value="CoA-transferase_III"/>
</dbReference>
<protein>
    <submittedName>
        <fullName evidence="1">CoA transferase</fullName>
    </submittedName>
</protein>
<organism evidence="1 2">
    <name type="scientific">Peribacillus asahii</name>
    <dbReference type="NCBI Taxonomy" id="228899"/>
    <lineage>
        <taxon>Bacteria</taxon>
        <taxon>Bacillati</taxon>
        <taxon>Bacillota</taxon>
        <taxon>Bacilli</taxon>
        <taxon>Bacillales</taxon>
        <taxon>Bacillaceae</taxon>
        <taxon>Peribacillus</taxon>
    </lineage>
</organism>
<dbReference type="Gene3D" id="3.30.1540.10">
    <property type="entry name" value="formyl-coa transferase, domain 3"/>
    <property type="match status" value="1"/>
</dbReference>
<dbReference type="InterPro" id="IPR044855">
    <property type="entry name" value="CoA-Trfase_III_dom3_sf"/>
</dbReference>
<dbReference type="PANTHER" id="PTHR48228:SF5">
    <property type="entry name" value="ALPHA-METHYLACYL-COA RACEMASE"/>
    <property type="match status" value="1"/>
</dbReference>
<dbReference type="InterPro" id="IPR023606">
    <property type="entry name" value="CoA-Trfase_III_dom_1_sf"/>
</dbReference>
<accession>A0A398BM78</accession>
<keyword evidence="1" id="KW-0808">Transferase</keyword>
<evidence type="ECO:0000313" key="1">
    <source>
        <dbReference type="EMBL" id="RID88473.1"/>
    </source>
</evidence>
<dbReference type="AlphaFoldDB" id="A0A398BM78"/>
<reference evidence="1 2" key="1">
    <citation type="submission" date="2018-08" db="EMBL/GenBank/DDBJ databases">
        <title>Bacillus jemisoniae sp. nov., Bacillus chryseoplanitiae sp. nov., Bacillus resnikiae sp. nov., and Bacillus frankliniae sp. nov., isolated from Viking spacecraft and associated surfaces.</title>
        <authorList>
            <person name="Seuylemezian A."/>
            <person name="Vaishampayan P."/>
        </authorList>
    </citation>
    <scope>NUCLEOTIDE SEQUENCE [LARGE SCALE GENOMIC DNA]</scope>
    <source>
        <strain evidence="1 2">MA001</strain>
    </source>
</reference>
<name>A0A398BM78_9BACI</name>
<keyword evidence="2" id="KW-1185">Reference proteome</keyword>